<dbReference type="InterPro" id="IPR001807">
    <property type="entry name" value="ClC"/>
</dbReference>
<evidence type="ECO:0000256" key="5">
    <source>
        <dbReference type="ARBA" id="ARBA00023065"/>
    </source>
</evidence>
<keyword evidence="7" id="KW-0869">Chloride channel</keyword>
<dbReference type="GO" id="GO:0034707">
    <property type="term" value="C:chloride channel complex"/>
    <property type="evidence" value="ECO:0007669"/>
    <property type="project" value="UniProtKB-KW"/>
</dbReference>
<dbReference type="Gene3D" id="1.10.3080.10">
    <property type="entry name" value="Clc chloride channel"/>
    <property type="match status" value="1"/>
</dbReference>
<protein>
    <submittedName>
        <fullName evidence="13">Chloride channel protein</fullName>
    </submittedName>
</protein>
<feature type="domain" description="CBS" evidence="12">
    <location>
        <begin position="461"/>
        <end position="519"/>
    </location>
</feature>
<evidence type="ECO:0000256" key="6">
    <source>
        <dbReference type="ARBA" id="ARBA00023136"/>
    </source>
</evidence>
<dbReference type="PANTHER" id="PTHR43427:SF6">
    <property type="entry name" value="CHLORIDE CHANNEL PROTEIN CLC-E"/>
    <property type="match status" value="1"/>
</dbReference>
<dbReference type="InterPro" id="IPR014743">
    <property type="entry name" value="Cl-channel_core"/>
</dbReference>
<evidence type="ECO:0000313" key="13">
    <source>
        <dbReference type="EMBL" id="MBF0965834.1"/>
    </source>
</evidence>
<keyword evidence="2" id="KW-0813">Transport</keyword>
<feature type="transmembrane region" description="Helical" evidence="11">
    <location>
        <begin position="345"/>
        <end position="364"/>
    </location>
</feature>
<feature type="domain" description="CBS" evidence="12">
    <location>
        <begin position="521"/>
        <end position="582"/>
    </location>
</feature>
<comment type="subcellular location">
    <subcellularLocation>
        <location evidence="1">Membrane</location>
        <topology evidence="1">Multi-pass membrane protein</topology>
    </subcellularLocation>
</comment>
<dbReference type="CDD" id="cd02205">
    <property type="entry name" value="CBS_pair_SF"/>
    <property type="match status" value="1"/>
</dbReference>
<feature type="transmembrane region" description="Helical" evidence="11">
    <location>
        <begin position="315"/>
        <end position="333"/>
    </location>
</feature>
<evidence type="ECO:0000259" key="12">
    <source>
        <dbReference type="PROSITE" id="PS51371"/>
    </source>
</evidence>
<dbReference type="GO" id="GO:0005254">
    <property type="term" value="F:chloride channel activity"/>
    <property type="evidence" value="ECO:0007669"/>
    <property type="project" value="UniProtKB-KW"/>
</dbReference>
<keyword evidence="9" id="KW-0407">Ion channel</keyword>
<name>A0A929RPD3_9ACTO</name>
<evidence type="ECO:0000256" key="4">
    <source>
        <dbReference type="ARBA" id="ARBA00022989"/>
    </source>
</evidence>
<dbReference type="InterPro" id="IPR000644">
    <property type="entry name" value="CBS_dom"/>
</dbReference>
<dbReference type="Pfam" id="PF00571">
    <property type="entry name" value="CBS"/>
    <property type="match status" value="2"/>
</dbReference>
<dbReference type="PROSITE" id="PS51371">
    <property type="entry name" value="CBS"/>
    <property type="match status" value="2"/>
</dbReference>
<feature type="transmembrane region" description="Helical" evidence="11">
    <location>
        <begin position="376"/>
        <end position="400"/>
    </location>
</feature>
<dbReference type="RefSeq" id="WP_314768989.1">
    <property type="nucleotide sequence ID" value="NZ_CAUTSL010000026.1"/>
</dbReference>
<dbReference type="InterPro" id="IPR046342">
    <property type="entry name" value="CBS_dom_sf"/>
</dbReference>
<evidence type="ECO:0000256" key="3">
    <source>
        <dbReference type="ARBA" id="ARBA00022692"/>
    </source>
</evidence>
<evidence type="ECO:0000256" key="2">
    <source>
        <dbReference type="ARBA" id="ARBA00022448"/>
    </source>
</evidence>
<evidence type="ECO:0000313" key="14">
    <source>
        <dbReference type="Proteomes" id="UP000759246"/>
    </source>
</evidence>
<dbReference type="Proteomes" id="UP000759246">
    <property type="component" value="Unassembled WGS sequence"/>
</dbReference>
<evidence type="ECO:0000256" key="7">
    <source>
        <dbReference type="ARBA" id="ARBA00023173"/>
    </source>
</evidence>
<organism evidence="13 14">
    <name type="scientific">Actinomyces bouchesdurhonensis</name>
    <dbReference type="NCBI Taxonomy" id="1852361"/>
    <lineage>
        <taxon>Bacteria</taxon>
        <taxon>Bacillati</taxon>
        <taxon>Actinomycetota</taxon>
        <taxon>Actinomycetes</taxon>
        <taxon>Actinomycetales</taxon>
        <taxon>Actinomycetaceae</taxon>
        <taxon>Actinomyces</taxon>
    </lineage>
</organism>
<dbReference type="PANTHER" id="PTHR43427">
    <property type="entry name" value="CHLORIDE CHANNEL PROTEIN CLC-E"/>
    <property type="match status" value="1"/>
</dbReference>
<feature type="transmembrane region" description="Helical" evidence="11">
    <location>
        <begin position="242"/>
        <end position="262"/>
    </location>
</feature>
<dbReference type="EMBL" id="JABZGF010000016">
    <property type="protein sequence ID" value="MBF0965834.1"/>
    <property type="molecule type" value="Genomic_DNA"/>
</dbReference>
<feature type="transmembrane region" description="Helical" evidence="11">
    <location>
        <begin position="165"/>
        <end position="192"/>
    </location>
</feature>
<sequence>MAAGTRVRVGHTIAAHRSLLGVAAALVGAVVGAAAVLFNLAIRAWTWVSTGVEEYTTHIGQAHGLWGWSPWLFLLLSPAIAGFIYGPLIQRFAPSAKGHGIPEVMLAVRRKGGRIPGRVAVVKILASALTIGSGGSAGREGPIVQVGASLGSTIASWMHMPVSRVVLLATCGSAAGIAATFHAPLAGAVFALEVILVEFTAETFGFVVLSAVTSSIVARVLQGDEMVVRVADNLTFASMSDMWWVALLGLVAGLCGLAFSKILYSSEDFIDWVWARTRLPEWARPGILGLFLGAGLVAFPYMYGSGYPLEEQAIAGSYSIGFLLALMIGRALYTSFTIGMGGSGGVFAPTLFIGAMAGGAYGMLLSPLTNSPVGVFAVVGMGAAFAGAARAPMTAVLIIVEMTGQFSLILPMMLAVVIATGASRFLTRATIYTEKLRRRGDVLDDPVEGTLLGTRAASQWMTPAPEVLVSSRSVASALSALRRTKETALPVVDEEGRFTGLVSSLRLAELTQEDGSLDSPMSELPLIDEAVTASALPSEVLGALRRTGLQALPVVDVDRRVVGWVSERELVDRMYRDQRRAIEARTQTSWGSRMQERRKHR</sequence>
<comment type="caution">
    <text evidence="13">The sequence shown here is derived from an EMBL/GenBank/DDBJ whole genome shotgun (WGS) entry which is preliminary data.</text>
</comment>
<keyword evidence="6 11" id="KW-0472">Membrane</keyword>
<keyword evidence="8" id="KW-0868">Chloride</keyword>
<feature type="transmembrane region" description="Helical" evidence="11">
    <location>
        <begin position="65"/>
        <end position="88"/>
    </location>
</feature>
<dbReference type="Gene3D" id="3.10.580.10">
    <property type="entry name" value="CBS-domain"/>
    <property type="match status" value="1"/>
</dbReference>
<gene>
    <name evidence="13" type="ORF">HXK09_01465</name>
</gene>
<feature type="transmembrane region" description="Helical" evidence="11">
    <location>
        <begin position="20"/>
        <end position="45"/>
    </location>
</feature>
<dbReference type="PRINTS" id="PR00762">
    <property type="entry name" value="CLCHANNEL"/>
</dbReference>
<keyword evidence="10" id="KW-0129">CBS domain</keyword>
<dbReference type="AlphaFoldDB" id="A0A929RPD3"/>
<keyword evidence="4 11" id="KW-1133">Transmembrane helix</keyword>
<keyword evidence="3 11" id="KW-0812">Transmembrane</keyword>
<accession>A0A929RPD3</accession>
<proteinExistence type="predicted"/>
<dbReference type="SUPFAM" id="SSF81340">
    <property type="entry name" value="Clc chloride channel"/>
    <property type="match status" value="1"/>
</dbReference>
<feature type="transmembrane region" description="Helical" evidence="11">
    <location>
        <begin position="204"/>
        <end position="221"/>
    </location>
</feature>
<dbReference type="SUPFAM" id="SSF54631">
    <property type="entry name" value="CBS-domain pair"/>
    <property type="match status" value="1"/>
</dbReference>
<evidence type="ECO:0000256" key="1">
    <source>
        <dbReference type="ARBA" id="ARBA00004141"/>
    </source>
</evidence>
<reference evidence="13" key="1">
    <citation type="submission" date="2020-04" db="EMBL/GenBank/DDBJ databases">
        <title>Deep metagenomics examines the oral microbiome during advanced dental caries in children, revealing novel taxa and co-occurrences with host molecules.</title>
        <authorList>
            <person name="Baker J.L."/>
            <person name="Morton J.T."/>
            <person name="Dinis M."/>
            <person name="Alvarez R."/>
            <person name="Tran N.C."/>
            <person name="Knight R."/>
            <person name="Edlund A."/>
        </authorList>
    </citation>
    <scope>NUCLEOTIDE SEQUENCE</scope>
    <source>
        <strain evidence="13">JCVI_30_bin.13</strain>
    </source>
</reference>
<evidence type="ECO:0000256" key="8">
    <source>
        <dbReference type="ARBA" id="ARBA00023214"/>
    </source>
</evidence>
<dbReference type="CDD" id="cd00400">
    <property type="entry name" value="Voltage_gated_ClC"/>
    <property type="match status" value="1"/>
</dbReference>
<dbReference type="Pfam" id="PF00654">
    <property type="entry name" value="Voltage_CLC"/>
    <property type="match status" value="1"/>
</dbReference>
<evidence type="ECO:0000256" key="10">
    <source>
        <dbReference type="PROSITE-ProRule" id="PRU00703"/>
    </source>
</evidence>
<evidence type="ECO:0000256" key="9">
    <source>
        <dbReference type="ARBA" id="ARBA00023303"/>
    </source>
</evidence>
<dbReference type="InterPro" id="IPR050368">
    <property type="entry name" value="ClC-type_chloride_channel"/>
</dbReference>
<evidence type="ECO:0000256" key="11">
    <source>
        <dbReference type="SAM" id="Phobius"/>
    </source>
</evidence>
<feature type="transmembrane region" description="Helical" evidence="11">
    <location>
        <begin position="406"/>
        <end position="427"/>
    </location>
</feature>
<keyword evidence="5" id="KW-0406">Ion transport</keyword>
<feature type="transmembrane region" description="Helical" evidence="11">
    <location>
        <begin position="282"/>
        <end position="303"/>
    </location>
</feature>